<dbReference type="Gramene" id="OIV98476">
    <property type="protein sequence ID" value="OIV98476"/>
    <property type="gene ID" value="TanjilG_16803"/>
</dbReference>
<keyword evidence="10" id="KW-0378">Hydrolase</keyword>
<dbReference type="FunFam" id="3.40.50.300:FF:001649">
    <property type="entry name" value="DNA repair protein RAD50"/>
    <property type="match status" value="2"/>
</dbReference>
<dbReference type="GO" id="GO:0007004">
    <property type="term" value="P:telomere maintenance via telomerase"/>
    <property type="evidence" value="ECO:0007669"/>
    <property type="project" value="TreeGrafter"/>
</dbReference>
<proteinExistence type="inferred from homology"/>
<dbReference type="GO" id="GO:0051880">
    <property type="term" value="F:G-quadruplex DNA binding"/>
    <property type="evidence" value="ECO:0007669"/>
    <property type="project" value="TreeGrafter"/>
</dbReference>
<keyword evidence="8" id="KW-0547">Nucleotide-binding</keyword>
<keyword evidence="25" id="KW-1185">Reference proteome</keyword>
<accession>A0A4P1QZT5</accession>
<evidence type="ECO:0000256" key="17">
    <source>
        <dbReference type="ARBA" id="ARBA00023254"/>
    </source>
</evidence>
<dbReference type="InterPro" id="IPR004584">
    <property type="entry name" value="Rad50_eukaryotes"/>
</dbReference>
<comment type="catalytic activity">
    <reaction evidence="19">
        <text>ATP + H2O = ADP + phosphate + H(+)</text>
        <dbReference type="Rhea" id="RHEA:13065"/>
        <dbReference type="ChEBI" id="CHEBI:15377"/>
        <dbReference type="ChEBI" id="CHEBI:15378"/>
        <dbReference type="ChEBI" id="CHEBI:30616"/>
        <dbReference type="ChEBI" id="CHEBI:43474"/>
        <dbReference type="ChEBI" id="CHEBI:456216"/>
    </reaction>
</comment>
<keyword evidence="14 22" id="KW-0175">Coiled coil</keyword>
<dbReference type="InterPro" id="IPR027417">
    <property type="entry name" value="P-loop_NTPase"/>
</dbReference>
<feature type="coiled-coil region" evidence="22">
    <location>
        <begin position="1011"/>
        <end position="1067"/>
    </location>
</feature>
<dbReference type="EMBL" id="CM007374">
    <property type="protein sequence ID" value="OIV98476.1"/>
    <property type="molecule type" value="Genomic_DNA"/>
</dbReference>
<dbReference type="GO" id="GO:0006302">
    <property type="term" value="P:double-strand break repair"/>
    <property type="evidence" value="ECO:0007669"/>
    <property type="project" value="InterPro"/>
</dbReference>
<evidence type="ECO:0000256" key="5">
    <source>
        <dbReference type="ARBA" id="ARBA00017893"/>
    </source>
</evidence>
<evidence type="ECO:0000256" key="2">
    <source>
        <dbReference type="ARBA" id="ARBA00004123"/>
    </source>
</evidence>
<feature type="coiled-coil region" evidence="22">
    <location>
        <begin position="1144"/>
        <end position="1253"/>
    </location>
</feature>
<evidence type="ECO:0000256" key="9">
    <source>
        <dbReference type="ARBA" id="ARBA00022763"/>
    </source>
</evidence>
<evidence type="ECO:0000256" key="3">
    <source>
        <dbReference type="ARBA" id="ARBA00004286"/>
    </source>
</evidence>
<evidence type="ECO:0000256" key="6">
    <source>
        <dbReference type="ARBA" id="ARBA00022454"/>
    </source>
</evidence>
<dbReference type="GO" id="GO:0030870">
    <property type="term" value="C:Mre11 complex"/>
    <property type="evidence" value="ECO:0007669"/>
    <property type="project" value="InterPro"/>
</dbReference>
<feature type="coiled-coil region" evidence="22">
    <location>
        <begin position="1359"/>
        <end position="1386"/>
    </location>
</feature>
<evidence type="ECO:0000256" key="11">
    <source>
        <dbReference type="ARBA" id="ARBA00022833"/>
    </source>
</evidence>
<dbReference type="PROSITE" id="PS51131">
    <property type="entry name" value="ZN_HOOK"/>
    <property type="match status" value="1"/>
</dbReference>
<evidence type="ECO:0000313" key="24">
    <source>
        <dbReference type="EMBL" id="OIV98476.1"/>
    </source>
</evidence>
<evidence type="ECO:0000256" key="13">
    <source>
        <dbReference type="ARBA" id="ARBA00022842"/>
    </source>
</evidence>
<organism evidence="24 25">
    <name type="scientific">Lupinus angustifolius</name>
    <name type="common">Narrow-leaved blue lupine</name>
    <dbReference type="NCBI Taxonomy" id="3871"/>
    <lineage>
        <taxon>Eukaryota</taxon>
        <taxon>Viridiplantae</taxon>
        <taxon>Streptophyta</taxon>
        <taxon>Embryophyta</taxon>
        <taxon>Tracheophyta</taxon>
        <taxon>Spermatophyta</taxon>
        <taxon>Magnoliopsida</taxon>
        <taxon>eudicotyledons</taxon>
        <taxon>Gunneridae</taxon>
        <taxon>Pentapetalae</taxon>
        <taxon>rosids</taxon>
        <taxon>fabids</taxon>
        <taxon>Fabales</taxon>
        <taxon>Fabaceae</taxon>
        <taxon>Papilionoideae</taxon>
        <taxon>50 kb inversion clade</taxon>
        <taxon>genistoids sensu lato</taxon>
        <taxon>core genistoids</taxon>
        <taxon>Genisteae</taxon>
        <taxon>Lupinus</taxon>
    </lineage>
</organism>
<feature type="coiled-coil region" evidence="22">
    <location>
        <begin position="538"/>
        <end position="565"/>
    </location>
</feature>
<evidence type="ECO:0000313" key="25">
    <source>
        <dbReference type="Proteomes" id="UP000188354"/>
    </source>
</evidence>
<comment type="similarity">
    <text evidence="4">Belongs to the SMC family. RAD50 subfamily.</text>
</comment>
<dbReference type="GO" id="GO:0000722">
    <property type="term" value="P:telomere maintenance via recombination"/>
    <property type="evidence" value="ECO:0007669"/>
    <property type="project" value="TreeGrafter"/>
</dbReference>
<sequence>MSTVDKMLIKGIRSFDPENKNVITFFKPLTLIVGPNGAGKTTIIECLKLSCTGELPPNARSGHSFIHDPKVAGETETKGQIKLRFKTAAGKDVVCIRSFQLTQKASKMEYKAIESVLQTINPHTGEKVCLSYRCADMDKEITALMGVSKAILENVIFVHQDEANWPLQDSSTLKKKFDDIFSATRYTKALEVIKKLHKDQAQEIKTYKLKLENLLTLKDAAYKLRESITQDQDQTESLKHQIQDLEESVQDMDNKIHHAEKTLKDLRKLKEHISTKTTQRSTLFEENQKQYAALSEENEDTDEELMEWKTKFGERVAILNTKISKLEREVKDTDTRSEFLNETIKDSIKEISKLQTEAEAHMSLKNERDSSIQNLFAKYNLGSLPESSFTDEVALNLTNHVISRLKALERDLQDKKKTNDNKLKMAWDSYVSANDCWKSTEAKKQAKIDEKARNLKRIEDKKNERKTFEPQISDTNFSRIDERERSLQIEVERKTSQLAEREFEANIRQKQTELFSIDQKIKDVSREKDIMASDSEDRVKLSLKKAELENQKKKHRKIIDEHKDKIRRVLKGRVPPDKDVKKEITKALRFGKPVLSFFEEEEEVVVEEEEEVVVEEEEEVVVEEEEEVVVEEEEEVVVEEEDEYRKTTIIECLKLSCTGELPPNARSGHSFIHDPKVAGETETKGQIKLRFKTAAGKDVVCIRSFQLTQKASKMEYKAIESVLQTINPHTGEKVCLSYRCADMDKEITALMGVSKAILENVIFVHQDEANWPLQDSSTLKKKFDDIFSATRYTKALEVIKKLHKDQAQEIKTYKLKLENLLTLKDAAYKLRESITQDQDQTESLKHQIQDLEESVQDMDNKIHHAEKTLKDLRKLKEHISTKTTQRSTLFEENQKQYAALSEENEDTDEELMEWKTKFGERVAILNTKISKLEREVKDTDTRSEFLNETIKDSIKEISKLQTEAEAHMSLKNERDSSIQNLFAKYNLGSLPESSFTDEVALNLTNHVISRLKALERDLQDKKKTNDNKLKMAWDSYVSANDCWKSTEAKKQAKIDEKARNLKRIEDKKNERKTFEPQISDTNFSRIDERERSLQIEVERKTSQLAEREFEANIRQKQTELFSIDQKIKDVSREKDIMASDSEDRVKLSLKKAELENQKKKHRKIIDEHKDKIRRVLKGRVPPDKDVKKEITKALRTVEAEFDDLNAKYREAEKEVNMLQMKIQEINANLSKHHKDLESRKRFIESKLQSFDQQRSGIDAYLTVLESSKEKRDVQTSKYNIADGMRQMFDPFEKVARAHHFCPICERPFSADEEDDFVKKQRVKAASTAERMKLLAMESSNADSHYQQLDKLRIVYEEHIKLSKETIPNSEKELHQLKEELDDKSQALDDVLGVLAQIKNDKDVVEALVQPIETADRLFQEIQAVQKQVEDLEYKLDFQGQGARSLEEVQFELNTLQGTKDTLHTELEKLREEQRYMENDLHSINSRWRAQREEKMKAANLLQEVKRVEEELESLTQEKTQLDLDEKHLAEALGPLSKKKDKLYADYDELKNRLNHEYEDLAEQKRNYQLEVESLLKMTSKIKEYSDLKKGDRLKEMLEKKYQSESQLKSCDTKKQEILVELNKSKDLMRNQDILKRNIEDNINYRKTKAEVDKLADEIETLETNMLKVGEVSTVETELRKLSQERERLLSEVNRCRGTMSVHQSNISKNKIDLKQTQYKDIDKRYFDQLIQLKTTEMANKDLDRYYSALDKALMRFHTMKMEEINKIIRELWQQTYRGQDIDYISIHSDSEGAGTRSYSYKVLMQTGDAELEMRGRCSAGQKVLASLIIRLALAETFCLNCGILALDEPTTNLDGPNAESLAAALLRIMEDRKGQENFQLIVITHDEHFAHMIGQRQHAERYYRVAKDDQ</sequence>
<evidence type="ECO:0000256" key="20">
    <source>
        <dbReference type="ARBA" id="ARBA00064981"/>
    </source>
</evidence>
<keyword evidence="18" id="KW-0131">Cell cycle</keyword>
<evidence type="ECO:0000256" key="18">
    <source>
        <dbReference type="ARBA" id="ARBA00023306"/>
    </source>
</evidence>
<feature type="domain" description="Zinc-hook" evidence="23">
    <location>
        <begin position="1254"/>
        <end position="1353"/>
    </location>
</feature>
<keyword evidence="12" id="KW-0067">ATP-binding</keyword>
<dbReference type="GO" id="GO:0016887">
    <property type="term" value="F:ATP hydrolysis activity"/>
    <property type="evidence" value="ECO:0007669"/>
    <property type="project" value="InterPro"/>
</dbReference>
<evidence type="ECO:0000256" key="8">
    <source>
        <dbReference type="ARBA" id="ARBA00022741"/>
    </source>
</evidence>
<dbReference type="PANTHER" id="PTHR18867:SF12">
    <property type="entry name" value="DNA REPAIR PROTEIN RAD50"/>
    <property type="match status" value="1"/>
</dbReference>
<dbReference type="GO" id="GO:0043047">
    <property type="term" value="F:single-stranded telomeric DNA binding"/>
    <property type="evidence" value="ECO:0007669"/>
    <property type="project" value="TreeGrafter"/>
</dbReference>
<evidence type="ECO:0000259" key="23">
    <source>
        <dbReference type="PROSITE" id="PS51131"/>
    </source>
</evidence>
<keyword evidence="7 21" id="KW-0479">Metal-binding</keyword>
<evidence type="ECO:0000256" key="15">
    <source>
        <dbReference type="ARBA" id="ARBA00023204"/>
    </source>
</evidence>
<keyword evidence="17" id="KW-0469">Meiosis</keyword>
<dbReference type="GO" id="GO:0005524">
    <property type="term" value="F:ATP binding"/>
    <property type="evidence" value="ECO:0007669"/>
    <property type="project" value="UniProtKB-KW"/>
</dbReference>
<dbReference type="GO" id="GO:0000794">
    <property type="term" value="C:condensed nuclear chromosome"/>
    <property type="evidence" value="ECO:0007669"/>
    <property type="project" value="TreeGrafter"/>
</dbReference>
<feature type="coiled-coil region" evidence="22">
    <location>
        <begin position="1644"/>
        <end position="1698"/>
    </location>
</feature>
<dbReference type="InterPro" id="IPR038729">
    <property type="entry name" value="Rad50/SbcC_AAA"/>
</dbReference>
<feature type="coiled-coil region" evidence="22">
    <location>
        <begin position="228"/>
        <end position="357"/>
    </location>
</feature>
<feature type="coiled-coil region" evidence="22">
    <location>
        <begin position="834"/>
        <end position="963"/>
    </location>
</feature>
<keyword evidence="16" id="KW-0539">Nucleus</keyword>
<name>A0A4P1QZT5_LUPAN</name>
<evidence type="ECO:0000256" key="21">
    <source>
        <dbReference type="PROSITE-ProRule" id="PRU00471"/>
    </source>
</evidence>
<keyword evidence="15" id="KW-0234">DNA repair</keyword>
<dbReference type="NCBIfam" id="TIGR00606">
    <property type="entry name" value="rad50"/>
    <property type="match status" value="1"/>
</dbReference>
<dbReference type="SUPFAM" id="SSF52540">
    <property type="entry name" value="P-loop containing nucleoside triphosphate hydrolases"/>
    <property type="match status" value="2"/>
</dbReference>
<comment type="subcellular location">
    <subcellularLocation>
        <location evidence="3">Chromosome</location>
    </subcellularLocation>
    <subcellularLocation>
        <location evidence="2">Nucleus</location>
    </subcellularLocation>
</comment>
<evidence type="ECO:0000256" key="1">
    <source>
        <dbReference type="ARBA" id="ARBA00001947"/>
    </source>
</evidence>
<dbReference type="GO" id="GO:0046872">
    <property type="term" value="F:metal ion binding"/>
    <property type="evidence" value="ECO:0007669"/>
    <property type="project" value="UniProtKB-UniRule"/>
</dbReference>
<keyword evidence="11 21" id="KW-0862">Zinc</keyword>
<feature type="coiled-coil region" evidence="22">
    <location>
        <begin position="405"/>
        <end position="461"/>
    </location>
</feature>
<keyword evidence="13" id="KW-0460">Magnesium</keyword>
<feature type="coiled-coil region" evidence="22">
    <location>
        <begin position="1414"/>
        <end position="1577"/>
    </location>
</feature>
<evidence type="ECO:0000256" key="14">
    <source>
        <dbReference type="ARBA" id="ARBA00023054"/>
    </source>
</evidence>
<dbReference type="GO" id="GO:0003691">
    <property type="term" value="F:double-stranded telomeric DNA binding"/>
    <property type="evidence" value="ECO:0007669"/>
    <property type="project" value="TreeGrafter"/>
</dbReference>
<comment type="cofactor">
    <cofactor evidence="1">
        <name>Zn(2+)</name>
        <dbReference type="ChEBI" id="CHEBI:29105"/>
    </cofactor>
</comment>
<feature type="binding site" evidence="21">
    <location>
        <position position="1301"/>
    </location>
    <ligand>
        <name>Zn(2+)</name>
        <dbReference type="ChEBI" id="CHEBI:29105"/>
    </ligand>
</feature>
<dbReference type="Pfam" id="PF04423">
    <property type="entry name" value="Rad50_zn_hook"/>
    <property type="match status" value="1"/>
</dbReference>
<evidence type="ECO:0000256" key="7">
    <source>
        <dbReference type="ARBA" id="ARBA00022723"/>
    </source>
</evidence>
<dbReference type="PANTHER" id="PTHR18867">
    <property type="entry name" value="RAD50"/>
    <property type="match status" value="1"/>
</dbReference>
<dbReference type="InterPro" id="IPR013134">
    <property type="entry name" value="Zn_hook_RAD50"/>
</dbReference>
<protein>
    <recommendedName>
        <fullName evidence="5">DNA repair protein RAD50</fullName>
    </recommendedName>
</protein>
<evidence type="ECO:0000256" key="12">
    <source>
        <dbReference type="ARBA" id="ARBA00022840"/>
    </source>
</evidence>
<dbReference type="Pfam" id="PF13476">
    <property type="entry name" value="AAA_23"/>
    <property type="match status" value="2"/>
</dbReference>
<gene>
    <name evidence="24" type="ORF">TanjilG_16803</name>
</gene>
<dbReference type="Gene3D" id="3.40.50.300">
    <property type="entry name" value="P-loop containing nucleotide triphosphate hydrolases"/>
    <property type="match status" value="3"/>
</dbReference>
<dbReference type="FunFam" id="3.40.50.300:FF:000593">
    <property type="entry name" value="DNA repair protein RAD50"/>
    <property type="match status" value="1"/>
</dbReference>
<dbReference type="Proteomes" id="UP000188354">
    <property type="component" value="Chromosome LG14"/>
</dbReference>
<evidence type="ECO:0000256" key="10">
    <source>
        <dbReference type="ARBA" id="ARBA00022801"/>
    </source>
</evidence>
<keyword evidence="6" id="KW-0158">Chromosome</keyword>
<comment type="subunit">
    <text evidence="20">Component of the MRN complex composed of two heterodimers RAD50 and MRE11 associated with a single NBS1.</text>
</comment>
<dbReference type="GO" id="GO:0070192">
    <property type="term" value="P:chromosome organization involved in meiotic cell cycle"/>
    <property type="evidence" value="ECO:0007669"/>
    <property type="project" value="TreeGrafter"/>
</dbReference>
<dbReference type="STRING" id="3871.A0A4P1QZT5"/>
<feature type="coiled-coil region" evidence="22">
    <location>
        <begin position="598"/>
        <end position="643"/>
    </location>
</feature>
<feature type="binding site" evidence="21">
    <location>
        <position position="1304"/>
    </location>
    <ligand>
        <name>Zn(2+)</name>
        <dbReference type="ChEBI" id="CHEBI:29105"/>
    </ligand>
</feature>
<evidence type="ECO:0000256" key="4">
    <source>
        <dbReference type="ARBA" id="ARBA00009439"/>
    </source>
</evidence>
<evidence type="ECO:0000256" key="16">
    <source>
        <dbReference type="ARBA" id="ARBA00023242"/>
    </source>
</evidence>
<reference evidence="24 25" key="1">
    <citation type="journal article" date="2017" name="Plant Biotechnol. J.">
        <title>A comprehensive draft genome sequence for lupin (Lupinus angustifolius), an emerging health food: insights into plant-microbe interactions and legume evolution.</title>
        <authorList>
            <person name="Hane J.K."/>
            <person name="Ming Y."/>
            <person name="Kamphuis L.G."/>
            <person name="Nelson M.N."/>
            <person name="Garg G."/>
            <person name="Atkins C.A."/>
            <person name="Bayer P.E."/>
            <person name="Bravo A."/>
            <person name="Bringans S."/>
            <person name="Cannon S."/>
            <person name="Edwards D."/>
            <person name="Foley R."/>
            <person name="Gao L.L."/>
            <person name="Harrison M.J."/>
            <person name="Huang W."/>
            <person name="Hurgobin B."/>
            <person name="Li S."/>
            <person name="Liu C.W."/>
            <person name="McGrath A."/>
            <person name="Morahan G."/>
            <person name="Murray J."/>
            <person name="Weller J."/>
            <person name="Jian J."/>
            <person name="Singh K.B."/>
        </authorList>
    </citation>
    <scope>NUCLEOTIDE SEQUENCE [LARGE SCALE GENOMIC DNA]</scope>
    <source>
        <strain evidence="25">cv. Tanjil</strain>
        <tissue evidence="24">Whole plant</tissue>
    </source>
</reference>
<evidence type="ECO:0000256" key="19">
    <source>
        <dbReference type="ARBA" id="ARBA00049360"/>
    </source>
</evidence>
<evidence type="ECO:0000256" key="22">
    <source>
        <dbReference type="SAM" id="Coils"/>
    </source>
</evidence>
<keyword evidence="9" id="KW-0227">DNA damage</keyword>